<dbReference type="AlphaFoldDB" id="A0A517ZGP8"/>
<dbReference type="EC" id="1.8.-.-" evidence="6"/>
<dbReference type="GO" id="GO:0016491">
    <property type="term" value="F:oxidoreductase activity"/>
    <property type="evidence" value="ECO:0007669"/>
    <property type="project" value="UniProtKB-KW"/>
</dbReference>
<gene>
    <name evidence="6" type="primary">egtB</name>
    <name evidence="6" type="ORF">Mal52_00750</name>
</gene>
<dbReference type="SUPFAM" id="SSF109854">
    <property type="entry name" value="DinB/YfiT-like putative metalloenzymes"/>
    <property type="match status" value="1"/>
</dbReference>
<dbReference type="PANTHER" id="PTHR23150:SF36">
    <property type="entry name" value="HERCYNINE OXYGENASE"/>
    <property type="match status" value="1"/>
</dbReference>
<evidence type="ECO:0000256" key="1">
    <source>
        <dbReference type="ARBA" id="ARBA00023002"/>
    </source>
</evidence>
<dbReference type="EMBL" id="CP036276">
    <property type="protein sequence ID" value="QDU41622.1"/>
    <property type="molecule type" value="Genomic_DNA"/>
</dbReference>
<dbReference type="KEGG" id="sdyn:Mal52_00750"/>
<dbReference type="InterPro" id="IPR042095">
    <property type="entry name" value="SUMF_sf"/>
</dbReference>
<feature type="domain" description="DinB-like" evidence="5">
    <location>
        <begin position="35"/>
        <end position="167"/>
    </location>
</feature>
<keyword evidence="2" id="KW-0408">Iron</keyword>
<evidence type="ECO:0000259" key="5">
    <source>
        <dbReference type="Pfam" id="PF12867"/>
    </source>
</evidence>
<comment type="pathway">
    <text evidence="3">Amino-acid biosynthesis; ergothioneine biosynthesis.</text>
</comment>
<dbReference type="Gene3D" id="3.90.1580.10">
    <property type="entry name" value="paralog of FGE (formylglycine-generating enzyme)"/>
    <property type="match status" value="1"/>
</dbReference>
<name>A0A517ZGP8_9PLAN</name>
<reference evidence="6 7" key="1">
    <citation type="submission" date="2019-02" db="EMBL/GenBank/DDBJ databases">
        <title>Deep-cultivation of Planctomycetes and their phenomic and genomic characterization uncovers novel biology.</title>
        <authorList>
            <person name="Wiegand S."/>
            <person name="Jogler M."/>
            <person name="Boedeker C."/>
            <person name="Pinto D."/>
            <person name="Vollmers J."/>
            <person name="Rivas-Marin E."/>
            <person name="Kohn T."/>
            <person name="Peeters S.H."/>
            <person name="Heuer A."/>
            <person name="Rast P."/>
            <person name="Oberbeckmann S."/>
            <person name="Bunk B."/>
            <person name="Jeske O."/>
            <person name="Meyerdierks A."/>
            <person name="Storesund J.E."/>
            <person name="Kallscheuer N."/>
            <person name="Luecker S."/>
            <person name="Lage O.M."/>
            <person name="Pohl T."/>
            <person name="Merkel B.J."/>
            <person name="Hornburger P."/>
            <person name="Mueller R.-W."/>
            <person name="Bruemmer F."/>
            <person name="Labrenz M."/>
            <person name="Spormann A.M."/>
            <person name="Op den Camp H."/>
            <person name="Overmann J."/>
            <person name="Amann R."/>
            <person name="Jetten M.S.M."/>
            <person name="Mascher T."/>
            <person name="Medema M.H."/>
            <person name="Devos D.P."/>
            <person name="Kaster A.-K."/>
            <person name="Ovreas L."/>
            <person name="Rohde M."/>
            <person name="Galperin M.Y."/>
            <person name="Jogler C."/>
        </authorList>
    </citation>
    <scope>NUCLEOTIDE SEQUENCE [LARGE SCALE GENOMIC DNA]</scope>
    <source>
        <strain evidence="6 7">Mal52</strain>
    </source>
</reference>
<dbReference type="Pfam" id="PF12867">
    <property type="entry name" value="DinB_2"/>
    <property type="match status" value="1"/>
</dbReference>
<dbReference type="SUPFAM" id="SSF56436">
    <property type="entry name" value="C-type lectin-like"/>
    <property type="match status" value="1"/>
</dbReference>
<dbReference type="Proteomes" id="UP000319383">
    <property type="component" value="Chromosome"/>
</dbReference>
<evidence type="ECO:0000256" key="2">
    <source>
        <dbReference type="ARBA" id="ARBA00023004"/>
    </source>
</evidence>
<dbReference type="InterPro" id="IPR024775">
    <property type="entry name" value="DinB-like"/>
</dbReference>
<evidence type="ECO:0000313" key="7">
    <source>
        <dbReference type="Proteomes" id="UP000319383"/>
    </source>
</evidence>
<feature type="domain" description="Sulfatase-modifying factor enzyme-like" evidence="4">
    <location>
        <begin position="206"/>
        <end position="343"/>
    </location>
</feature>
<keyword evidence="1 6" id="KW-0560">Oxidoreductase</keyword>
<proteinExistence type="predicted"/>
<dbReference type="InterPro" id="IPR051043">
    <property type="entry name" value="Sulfatase_Mod_Factor_Kinase"/>
</dbReference>
<feature type="domain" description="Sulfatase-modifying factor enzyme-like" evidence="4">
    <location>
        <begin position="368"/>
        <end position="443"/>
    </location>
</feature>
<dbReference type="Pfam" id="PF03781">
    <property type="entry name" value="FGE-sulfatase"/>
    <property type="match status" value="2"/>
</dbReference>
<dbReference type="InterPro" id="IPR034660">
    <property type="entry name" value="DinB/YfiT-like"/>
</dbReference>
<organism evidence="6 7">
    <name type="scientific">Symmachiella dynata</name>
    <dbReference type="NCBI Taxonomy" id="2527995"/>
    <lineage>
        <taxon>Bacteria</taxon>
        <taxon>Pseudomonadati</taxon>
        <taxon>Planctomycetota</taxon>
        <taxon>Planctomycetia</taxon>
        <taxon>Planctomycetales</taxon>
        <taxon>Planctomycetaceae</taxon>
        <taxon>Symmachiella</taxon>
    </lineage>
</organism>
<evidence type="ECO:0000313" key="6">
    <source>
        <dbReference type="EMBL" id="QDU41622.1"/>
    </source>
</evidence>
<dbReference type="NCBIfam" id="TIGR03440">
    <property type="entry name" value="egtB_TIGR03440"/>
    <property type="match status" value="1"/>
</dbReference>
<keyword evidence="7" id="KW-1185">Reference proteome</keyword>
<accession>A0A517ZGP8</accession>
<dbReference type="GO" id="GO:0052699">
    <property type="term" value="P:ergothioneine biosynthetic process"/>
    <property type="evidence" value="ECO:0007669"/>
    <property type="project" value="InterPro"/>
</dbReference>
<dbReference type="InterPro" id="IPR005532">
    <property type="entry name" value="SUMF_dom"/>
</dbReference>
<protein>
    <submittedName>
        <fullName evidence="6">Iron(II)-dependent oxidoreductase EgtB</fullName>
        <ecNumber evidence="6">1.8.-.-</ecNumber>
    </submittedName>
</protein>
<dbReference type="PANTHER" id="PTHR23150">
    <property type="entry name" value="SULFATASE MODIFYING FACTOR 1, 2"/>
    <property type="match status" value="1"/>
</dbReference>
<evidence type="ECO:0000256" key="3">
    <source>
        <dbReference type="ARBA" id="ARBA00037882"/>
    </source>
</evidence>
<dbReference type="InterPro" id="IPR016187">
    <property type="entry name" value="CTDL_fold"/>
</dbReference>
<dbReference type="InterPro" id="IPR017806">
    <property type="entry name" value="EgtB"/>
</dbReference>
<sequence length="443" mass="50960">MSNFLPTRFEPTQISKNEGEANKMDYASLRDAYLAVRRQSEAIVAQLEPEDCVVQSMPDVSPTRWHLAHVTWFFETFVLKPFLPNYESTHPAFEYLFNSYYNTVGRQFPRAQRGLLSRPTVAEVLDYRRHVDQHMQRLLEDPPHDFVEPARVIEIGLNHEQQHQELMLTDIKHVFSCNPLYPAFQNRASVEAQTTRQLGWQRFDEGLYEIGKTGDGFAFDNESPRHRVFVESFELADRLVTCGEFRQFIEDGGYQRPEFWLSAGWATVQENHALGPGPDSWPSAMYWQKRDEDWYHFTLDGMRPIDPAEPMCHVSYFEADAYARWAGARLPTEAEWEIAAADQPLTGNFIESGALHPLPVAQDSHSRQTFGDVWEWTASQYTAYPGYAAADGALGEYNGKFMCNQFVLRGGSCVTPASHIRLTYRNFFPPSARWQFSGIRLAK</sequence>
<evidence type="ECO:0000259" key="4">
    <source>
        <dbReference type="Pfam" id="PF03781"/>
    </source>
</evidence>